<dbReference type="PROSITE" id="PS50011">
    <property type="entry name" value="PROTEIN_KINASE_DOM"/>
    <property type="match status" value="1"/>
</dbReference>
<reference evidence="3" key="1">
    <citation type="submission" date="2025-08" db="UniProtKB">
        <authorList>
            <consortium name="RefSeq"/>
        </authorList>
    </citation>
    <scope>IDENTIFICATION</scope>
</reference>
<dbReference type="Pfam" id="PF07714">
    <property type="entry name" value="PK_Tyr_Ser-Thr"/>
    <property type="match status" value="1"/>
</dbReference>
<sequence length="203" mass="23170">MDFSVSSKHSLSPPTSHYIYMHYTSVSICAVSRQIIHCDVATRNILITDRGICKITDFGLARVVEGEDAYERTSKCPLPIRWMAPESLVDGRHSTKSDVWAYGILLWEIATLGASPYPGMAAKDVFRFVNDGRKMSKPEHCTSELYELMCECWSFLSVNRPSFASISLRMEDLLEKEGDYIKLDMFQSDKYQCLDSEIIDERL</sequence>
<keyword evidence="3" id="KW-0418">Kinase</keyword>
<accession>A0ABM1A9B1</accession>
<keyword evidence="3" id="KW-0675">Receptor</keyword>
<dbReference type="PANTHER" id="PTHR24416">
    <property type="entry name" value="TYROSINE-PROTEIN KINASE RECEPTOR"/>
    <property type="match status" value="1"/>
</dbReference>
<name>A0ABM1A9B1_APLCA</name>
<evidence type="ECO:0000313" key="2">
    <source>
        <dbReference type="Proteomes" id="UP000694888"/>
    </source>
</evidence>
<feature type="domain" description="Protein kinase" evidence="1">
    <location>
        <begin position="1"/>
        <end position="174"/>
    </location>
</feature>
<keyword evidence="2" id="KW-1185">Reference proteome</keyword>
<dbReference type="PANTHER" id="PTHR24416:SF621">
    <property type="entry name" value="TYROSINE KINASE RECEPTOR CAD96CA"/>
    <property type="match status" value="1"/>
</dbReference>
<dbReference type="InterPro" id="IPR008266">
    <property type="entry name" value="Tyr_kinase_AS"/>
</dbReference>
<proteinExistence type="predicted"/>
<dbReference type="RefSeq" id="XP_012943280.2">
    <property type="nucleotide sequence ID" value="XM_013087826.2"/>
</dbReference>
<organism evidence="2 3">
    <name type="scientific">Aplysia californica</name>
    <name type="common">California sea hare</name>
    <dbReference type="NCBI Taxonomy" id="6500"/>
    <lineage>
        <taxon>Eukaryota</taxon>
        <taxon>Metazoa</taxon>
        <taxon>Spiralia</taxon>
        <taxon>Lophotrochozoa</taxon>
        <taxon>Mollusca</taxon>
        <taxon>Gastropoda</taxon>
        <taxon>Heterobranchia</taxon>
        <taxon>Euthyneura</taxon>
        <taxon>Tectipleura</taxon>
        <taxon>Aplysiida</taxon>
        <taxon>Aplysioidea</taxon>
        <taxon>Aplysiidae</taxon>
        <taxon>Aplysia</taxon>
    </lineage>
</organism>
<dbReference type="GO" id="GO:0016301">
    <property type="term" value="F:kinase activity"/>
    <property type="evidence" value="ECO:0007669"/>
    <property type="project" value="UniProtKB-KW"/>
</dbReference>
<evidence type="ECO:0000313" key="3">
    <source>
        <dbReference type="RefSeq" id="XP_012943280.2"/>
    </source>
</evidence>
<dbReference type="InterPro" id="IPR001245">
    <property type="entry name" value="Ser-Thr/Tyr_kinase_cat_dom"/>
</dbReference>
<dbReference type="PROSITE" id="PS00109">
    <property type="entry name" value="PROTEIN_KINASE_TYR"/>
    <property type="match status" value="1"/>
</dbReference>
<protein>
    <submittedName>
        <fullName evidence="3">Tyrosine kinase receptor Cad96Ca</fullName>
    </submittedName>
</protein>
<dbReference type="Proteomes" id="UP000694888">
    <property type="component" value="Unplaced"/>
</dbReference>
<dbReference type="GeneID" id="101859268"/>
<evidence type="ECO:0000259" key="1">
    <source>
        <dbReference type="PROSITE" id="PS50011"/>
    </source>
</evidence>
<dbReference type="PRINTS" id="PR00109">
    <property type="entry name" value="TYRKINASE"/>
</dbReference>
<dbReference type="InterPro" id="IPR011009">
    <property type="entry name" value="Kinase-like_dom_sf"/>
</dbReference>
<gene>
    <name evidence="3" type="primary">LOC101859268</name>
</gene>
<dbReference type="InterPro" id="IPR050122">
    <property type="entry name" value="RTK"/>
</dbReference>
<keyword evidence="3" id="KW-0808">Transferase</keyword>
<dbReference type="InterPro" id="IPR000719">
    <property type="entry name" value="Prot_kinase_dom"/>
</dbReference>
<dbReference type="Gene3D" id="1.10.510.10">
    <property type="entry name" value="Transferase(Phosphotransferase) domain 1"/>
    <property type="match status" value="1"/>
</dbReference>
<dbReference type="SUPFAM" id="SSF56112">
    <property type="entry name" value="Protein kinase-like (PK-like)"/>
    <property type="match status" value="1"/>
</dbReference>